<dbReference type="Proteomes" id="UP000199603">
    <property type="component" value="Unassembled WGS sequence"/>
</dbReference>
<evidence type="ECO:0000313" key="3">
    <source>
        <dbReference type="Proteomes" id="UP000199603"/>
    </source>
</evidence>
<gene>
    <name evidence="2" type="ORF">SAMN04488509_11813</name>
</gene>
<accession>A0A1G7A4X4</accession>
<sequence length="118" mass="12944">MKGACPICRTKIEGRLGWRMAVGAGESCPSCRSLLQLDARWMRWVLLMYALIAMVWIWLVPTEFAIAPALGAGLQSLLWLSALWALASGPLQVRTHRWPVAQGVVLGMLLLMGLSVAL</sequence>
<keyword evidence="1" id="KW-0472">Membrane</keyword>
<feature type="transmembrane region" description="Helical" evidence="1">
    <location>
        <begin position="65"/>
        <end position="86"/>
    </location>
</feature>
<organism evidence="2 3">
    <name type="scientific">Aquimonas voraii</name>
    <dbReference type="NCBI Taxonomy" id="265719"/>
    <lineage>
        <taxon>Bacteria</taxon>
        <taxon>Pseudomonadati</taxon>
        <taxon>Pseudomonadota</taxon>
        <taxon>Gammaproteobacteria</taxon>
        <taxon>Lysobacterales</taxon>
        <taxon>Lysobacteraceae</taxon>
        <taxon>Aquimonas</taxon>
    </lineage>
</organism>
<dbReference type="EMBL" id="FNAG01000018">
    <property type="protein sequence ID" value="SDE08946.1"/>
    <property type="molecule type" value="Genomic_DNA"/>
</dbReference>
<protein>
    <recommendedName>
        <fullName evidence="4">Cxxc_20_cxxc protein</fullName>
    </recommendedName>
</protein>
<keyword evidence="1" id="KW-0812">Transmembrane</keyword>
<reference evidence="2 3" key="1">
    <citation type="submission" date="2016-10" db="EMBL/GenBank/DDBJ databases">
        <authorList>
            <person name="de Groot N.N."/>
        </authorList>
    </citation>
    <scope>NUCLEOTIDE SEQUENCE [LARGE SCALE GENOMIC DNA]</scope>
    <source>
        <strain evidence="2 3">DSM 16957</strain>
    </source>
</reference>
<keyword evidence="1" id="KW-1133">Transmembrane helix</keyword>
<name>A0A1G7A4X4_9GAMM</name>
<proteinExistence type="predicted"/>
<dbReference type="AlphaFoldDB" id="A0A1G7A4X4"/>
<evidence type="ECO:0000313" key="2">
    <source>
        <dbReference type="EMBL" id="SDE08946.1"/>
    </source>
</evidence>
<evidence type="ECO:0000256" key="1">
    <source>
        <dbReference type="SAM" id="Phobius"/>
    </source>
</evidence>
<evidence type="ECO:0008006" key="4">
    <source>
        <dbReference type="Google" id="ProtNLM"/>
    </source>
</evidence>
<keyword evidence="3" id="KW-1185">Reference proteome</keyword>
<feature type="transmembrane region" description="Helical" evidence="1">
    <location>
        <begin position="98"/>
        <end position="117"/>
    </location>
</feature>
<feature type="transmembrane region" description="Helical" evidence="1">
    <location>
        <begin position="41"/>
        <end position="59"/>
    </location>
</feature>